<keyword evidence="2" id="KW-1185">Reference proteome</keyword>
<dbReference type="OrthoDB" id="7138239at2759"/>
<dbReference type="AlphaFoldDB" id="A0A9N9N0J0"/>
<dbReference type="EMBL" id="OU893332">
    <property type="protein sequence ID" value="CAG9782097.1"/>
    <property type="molecule type" value="Genomic_DNA"/>
</dbReference>
<evidence type="ECO:0000313" key="2">
    <source>
        <dbReference type="Proteomes" id="UP001153714"/>
    </source>
</evidence>
<reference evidence="1" key="2">
    <citation type="submission" date="2022-10" db="EMBL/GenBank/DDBJ databases">
        <authorList>
            <consortium name="ENA_rothamsted_submissions"/>
            <consortium name="culmorum"/>
            <person name="King R."/>
        </authorList>
    </citation>
    <scope>NUCLEOTIDE SEQUENCE</scope>
</reference>
<evidence type="ECO:0000313" key="1">
    <source>
        <dbReference type="EMBL" id="CAG9782097.1"/>
    </source>
</evidence>
<proteinExistence type="predicted"/>
<name>A0A9N9N0J0_9NEOP</name>
<reference evidence="1" key="1">
    <citation type="submission" date="2021-12" db="EMBL/GenBank/DDBJ databases">
        <authorList>
            <person name="King R."/>
        </authorList>
    </citation>
    <scope>NUCLEOTIDE SEQUENCE</scope>
</reference>
<organism evidence="1 2">
    <name type="scientific">Diatraea saccharalis</name>
    <name type="common">sugarcane borer</name>
    <dbReference type="NCBI Taxonomy" id="40085"/>
    <lineage>
        <taxon>Eukaryota</taxon>
        <taxon>Metazoa</taxon>
        <taxon>Ecdysozoa</taxon>
        <taxon>Arthropoda</taxon>
        <taxon>Hexapoda</taxon>
        <taxon>Insecta</taxon>
        <taxon>Pterygota</taxon>
        <taxon>Neoptera</taxon>
        <taxon>Endopterygota</taxon>
        <taxon>Lepidoptera</taxon>
        <taxon>Glossata</taxon>
        <taxon>Ditrysia</taxon>
        <taxon>Pyraloidea</taxon>
        <taxon>Crambidae</taxon>
        <taxon>Crambinae</taxon>
        <taxon>Diatraea</taxon>
    </lineage>
</organism>
<accession>A0A9N9N0J0</accession>
<dbReference type="Proteomes" id="UP001153714">
    <property type="component" value="Chromosome 1"/>
</dbReference>
<sequence length="298" mass="33360">MNMTLMAVPKTFVENAVVLIMYCKIVLPHKLRYLENMLNAEVVAKAARIRQRIEANPNIQDSEKGWPLLLAKYQADDKKNVQYNAYNNIYNRHLPKVFCGMLETAIHPKRVRVLPSPLAKRSRSETLWSSLEIITPSTPSISREQEAPSSVPSPALYVECGANSGTSTSTTKRSLSVVIQSKVMPRLARMYMDEENEEVEEGFVNTSMAWPPQSPYSSVCDPTPALPILLSLTPVSPTPASTTPVPPTPIVKGNKFSLEWRAFPMPQFESFFFLSLSNALRISHIKSAHQCTSLVWLP</sequence>
<protein>
    <submittedName>
        <fullName evidence="1">Uncharacterized protein</fullName>
    </submittedName>
</protein>
<gene>
    <name evidence="1" type="ORF">DIATSA_LOCUS385</name>
</gene>